<name>A0A1X1FGW8_9LACO</name>
<dbReference type="KEGG" id="lpar:FAM21731_00464"/>
<dbReference type="AlphaFoldDB" id="A0A1X1FGW8"/>
<dbReference type="EMBL" id="MSBD01000010">
    <property type="protein sequence ID" value="ORN30658.1"/>
    <property type="molecule type" value="Genomic_DNA"/>
</dbReference>
<dbReference type="InterPro" id="IPR036249">
    <property type="entry name" value="Thioredoxin-like_sf"/>
</dbReference>
<dbReference type="PROSITE" id="PS00194">
    <property type="entry name" value="THIOREDOXIN_1"/>
    <property type="match status" value="1"/>
</dbReference>
<evidence type="ECO:0000256" key="3">
    <source>
        <dbReference type="ARBA" id="ARBA00022448"/>
    </source>
</evidence>
<dbReference type="PANTHER" id="PTHR45663:SF11">
    <property type="entry name" value="GEO12009P1"/>
    <property type="match status" value="1"/>
</dbReference>
<feature type="disulfide bond" description="Redox-active" evidence="10">
    <location>
        <begin position="28"/>
        <end position="31"/>
    </location>
</feature>
<keyword evidence="4" id="KW-0249">Electron transport</keyword>
<feature type="site" description="Contributes to redox potential value" evidence="9">
    <location>
        <position position="29"/>
    </location>
</feature>
<dbReference type="InterPro" id="IPR005746">
    <property type="entry name" value="Thioredoxin"/>
</dbReference>
<dbReference type="STRING" id="152331.FAM21731_00464"/>
<dbReference type="GeneID" id="69802280"/>
<keyword evidence="6 10" id="KW-0676">Redox-active center</keyword>
<protein>
    <recommendedName>
        <fullName evidence="2 7">Thioredoxin</fullName>
    </recommendedName>
</protein>
<evidence type="ECO:0000259" key="11">
    <source>
        <dbReference type="PROSITE" id="PS51352"/>
    </source>
</evidence>
<keyword evidence="3" id="KW-0813">Transport</keyword>
<evidence type="ECO:0000313" key="15">
    <source>
        <dbReference type="Proteomes" id="UP000491237"/>
    </source>
</evidence>
<dbReference type="InterPro" id="IPR017937">
    <property type="entry name" value="Thioredoxin_CS"/>
</dbReference>
<sequence>MSTKITPENLEEETDNKITIIDFWAPWCGPCKILDPILADLEKEYGDQIHFGKMNVDGNQEIAEKYHVLSIPSLVVFKNGQAKEKVTGVYPKDKLKKYFEAKIAEVNA</sequence>
<reference evidence="13 14" key="1">
    <citation type="journal article" date="2017" name="Front. Microbiol.">
        <title>The Histidine Decarboxylase Gene Cluster of Lactobacillus parabuchneri Was Gained by Horizontal Gene Transfer and Is Mobile within the Species.</title>
        <authorList>
            <person name="Wuthrich D."/>
            <person name="Berthoud H."/>
            <person name="Wechsler D."/>
            <person name="Eugster E."/>
            <person name="Irmler S."/>
            <person name="Bruggmann R."/>
        </authorList>
    </citation>
    <scope>NUCLEOTIDE SEQUENCE [LARGE SCALE GENOMIC DNA]</scope>
    <source>
        <strain evidence="13 14">FAM23169</strain>
    </source>
</reference>
<evidence type="ECO:0000313" key="14">
    <source>
        <dbReference type="Proteomes" id="UP000193009"/>
    </source>
</evidence>
<evidence type="ECO:0000313" key="13">
    <source>
        <dbReference type="EMBL" id="ORN30658.1"/>
    </source>
</evidence>
<dbReference type="PIRSF" id="PIRSF000077">
    <property type="entry name" value="Thioredoxin"/>
    <property type="match status" value="1"/>
</dbReference>
<proteinExistence type="inferred from homology"/>
<accession>A0A1X1FGW8</accession>
<comment type="caution">
    <text evidence="13">The sequence shown here is derived from an EMBL/GenBank/DDBJ whole genome shotgun (WGS) entry which is preliminary data.</text>
</comment>
<feature type="domain" description="Thioredoxin" evidence="11">
    <location>
        <begin position="1"/>
        <end position="104"/>
    </location>
</feature>
<dbReference type="RefSeq" id="WP_057909969.1">
    <property type="nucleotide sequence ID" value="NZ_CAURXG010000007.1"/>
</dbReference>
<keyword evidence="5 10" id="KW-1015">Disulfide bond</keyword>
<evidence type="ECO:0000256" key="7">
    <source>
        <dbReference type="NCBIfam" id="TIGR01068"/>
    </source>
</evidence>
<dbReference type="SUPFAM" id="SSF52833">
    <property type="entry name" value="Thioredoxin-like"/>
    <property type="match status" value="1"/>
</dbReference>
<dbReference type="Proteomes" id="UP000193009">
    <property type="component" value="Unassembled WGS sequence"/>
</dbReference>
<dbReference type="GO" id="GO:0015035">
    <property type="term" value="F:protein-disulfide reductase activity"/>
    <property type="evidence" value="ECO:0007669"/>
    <property type="project" value="UniProtKB-UniRule"/>
</dbReference>
<reference evidence="12 15" key="2">
    <citation type="submission" date="2019-11" db="EMBL/GenBank/DDBJ databases">
        <title>Draft Genome Sequence of Plant Growth-Promoting Rhizosphere-Associated Bacteria.</title>
        <authorList>
            <person name="Vasilyev I.Y."/>
            <person name="Radchenko V."/>
            <person name="Ilnitskaya E.V."/>
        </authorList>
    </citation>
    <scope>NUCLEOTIDE SEQUENCE [LARGE SCALE GENOMIC DNA]</scope>
    <source>
        <strain evidence="12 15">VRA_07sq_f</strain>
    </source>
</reference>
<dbReference type="FunFam" id="3.40.30.10:FF:000001">
    <property type="entry name" value="Thioredoxin"/>
    <property type="match status" value="1"/>
</dbReference>
<feature type="site" description="Contributes to redox potential value" evidence="9">
    <location>
        <position position="30"/>
    </location>
</feature>
<dbReference type="PANTHER" id="PTHR45663">
    <property type="entry name" value="GEO12009P1"/>
    <property type="match status" value="1"/>
</dbReference>
<feature type="active site" description="Nucleophile" evidence="9">
    <location>
        <position position="28"/>
    </location>
</feature>
<feature type="site" description="Deprotonates C-terminal active site Cys" evidence="9">
    <location>
        <position position="22"/>
    </location>
</feature>
<dbReference type="PRINTS" id="PR00421">
    <property type="entry name" value="THIOREDOXIN"/>
</dbReference>
<dbReference type="InterPro" id="IPR013766">
    <property type="entry name" value="Thioredoxin_domain"/>
</dbReference>
<feature type="active site" description="Nucleophile" evidence="9">
    <location>
        <position position="31"/>
    </location>
</feature>
<evidence type="ECO:0000256" key="5">
    <source>
        <dbReference type="ARBA" id="ARBA00023157"/>
    </source>
</evidence>
<evidence type="ECO:0000256" key="6">
    <source>
        <dbReference type="ARBA" id="ARBA00023284"/>
    </source>
</evidence>
<evidence type="ECO:0000256" key="1">
    <source>
        <dbReference type="ARBA" id="ARBA00008987"/>
    </source>
</evidence>
<gene>
    <name evidence="12" type="primary">trxA</name>
    <name evidence="13" type="ORF">FAM23169_00422</name>
    <name evidence="12" type="ORF">GKC44_07585</name>
</gene>
<dbReference type="GO" id="GO:0045454">
    <property type="term" value="P:cell redox homeostasis"/>
    <property type="evidence" value="ECO:0007669"/>
    <property type="project" value="TreeGrafter"/>
</dbReference>
<dbReference type="GO" id="GO:0005829">
    <property type="term" value="C:cytosol"/>
    <property type="evidence" value="ECO:0007669"/>
    <property type="project" value="TreeGrafter"/>
</dbReference>
<dbReference type="Pfam" id="PF00085">
    <property type="entry name" value="Thioredoxin"/>
    <property type="match status" value="1"/>
</dbReference>
<dbReference type="PROSITE" id="PS51352">
    <property type="entry name" value="THIOREDOXIN_2"/>
    <property type="match status" value="1"/>
</dbReference>
<dbReference type="Proteomes" id="UP000491237">
    <property type="component" value="Unassembled WGS sequence"/>
</dbReference>
<evidence type="ECO:0000256" key="9">
    <source>
        <dbReference type="PIRSR" id="PIRSR000077-1"/>
    </source>
</evidence>
<evidence type="ECO:0000256" key="2">
    <source>
        <dbReference type="ARBA" id="ARBA00020570"/>
    </source>
</evidence>
<keyword evidence="14" id="KW-1185">Reference proteome</keyword>
<dbReference type="Gene3D" id="3.40.30.10">
    <property type="entry name" value="Glutaredoxin"/>
    <property type="match status" value="1"/>
</dbReference>
<comment type="similarity">
    <text evidence="1 8">Belongs to the thioredoxin family.</text>
</comment>
<organism evidence="13 14">
    <name type="scientific">Lentilactobacillus parabuchneri</name>
    <dbReference type="NCBI Taxonomy" id="152331"/>
    <lineage>
        <taxon>Bacteria</taxon>
        <taxon>Bacillati</taxon>
        <taxon>Bacillota</taxon>
        <taxon>Bacilli</taxon>
        <taxon>Lactobacillales</taxon>
        <taxon>Lactobacillaceae</taxon>
        <taxon>Lentilactobacillus</taxon>
    </lineage>
</organism>
<dbReference type="NCBIfam" id="TIGR01068">
    <property type="entry name" value="thioredoxin"/>
    <property type="match status" value="1"/>
</dbReference>
<evidence type="ECO:0000256" key="4">
    <source>
        <dbReference type="ARBA" id="ARBA00022982"/>
    </source>
</evidence>
<dbReference type="EMBL" id="WKKY01000268">
    <property type="protein sequence ID" value="MSE21106.1"/>
    <property type="molecule type" value="Genomic_DNA"/>
</dbReference>
<dbReference type="CDD" id="cd02947">
    <property type="entry name" value="TRX_family"/>
    <property type="match status" value="1"/>
</dbReference>
<evidence type="ECO:0000313" key="12">
    <source>
        <dbReference type="EMBL" id="MSE21106.1"/>
    </source>
</evidence>
<evidence type="ECO:0000256" key="8">
    <source>
        <dbReference type="PIRNR" id="PIRNR000077"/>
    </source>
</evidence>
<dbReference type="OrthoDB" id="9790390at2"/>
<evidence type="ECO:0000256" key="10">
    <source>
        <dbReference type="PIRSR" id="PIRSR000077-4"/>
    </source>
</evidence>